<dbReference type="InterPro" id="IPR018060">
    <property type="entry name" value="HTH_AraC"/>
</dbReference>
<dbReference type="GeneID" id="300417066"/>
<dbReference type="Gene3D" id="1.10.10.60">
    <property type="entry name" value="Homeodomain-like"/>
    <property type="match status" value="1"/>
</dbReference>
<sequence>MPSSSCHTVLAESFFRRNAELFRPHLAAVGLREQILSAPESEIPVTKYVALWEVLGSEVSPTIGLEVAMRTESSELGAYGHAIRCAPSMQLVLRSLSRFMVVLTQATQLDFEDNGKRISLAYRVTDASIVQRRQDAEFTICTILNLLREVTRNPQLSPVRVDFEHRAPSDLASHREVFGCPIRFEQPDNRLYFSRELLDMPIRTADQRLFQALEPFLEQQRQSRAASTDVLSQVAHHIASSLSSGCASLEQVASDLKIGVRTLQRRLAEQNVEFSQLVEDVRRSLAESYVMQSDYSLTEIALLLGYSEASSFCRAFRRWTQLTPQQFRQRGRS</sequence>
<organism evidence="5 6">
    <name type="scientific">Aquipseudomonas alcaligenes</name>
    <name type="common">Pseudomonas alcaligenes</name>
    <dbReference type="NCBI Taxonomy" id="43263"/>
    <lineage>
        <taxon>Bacteria</taxon>
        <taxon>Pseudomonadati</taxon>
        <taxon>Pseudomonadota</taxon>
        <taxon>Gammaproteobacteria</taxon>
        <taxon>Pseudomonadales</taxon>
        <taxon>Pseudomonadaceae</taxon>
        <taxon>Aquipseudomonas</taxon>
    </lineage>
</organism>
<accession>A0AA42SR33</accession>
<proteinExistence type="predicted"/>
<keyword evidence="3" id="KW-0804">Transcription</keyword>
<evidence type="ECO:0000256" key="3">
    <source>
        <dbReference type="ARBA" id="ARBA00023163"/>
    </source>
</evidence>
<dbReference type="EMBL" id="JAOBYN010000002">
    <property type="protein sequence ID" value="MDH1053609.1"/>
    <property type="molecule type" value="Genomic_DNA"/>
</dbReference>
<name>A0AA42SR33_AQUAC</name>
<dbReference type="PANTHER" id="PTHR47894:SF4">
    <property type="entry name" value="HTH-TYPE TRANSCRIPTIONAL REGULATOR GADX"/>
    <property type="match status" value="1"/>
</dbReference>
<dbReference type="InterPro" id="IPR032687">
    <property type="entry name" value="AraC-type_N"/>
</dbReference>
<dbReference type="GO" id="GO:0005829">
    <property type="term" value="C:cytosol"/>
    <property type="evidence" value="ECO:0007669"/>
    <property type="project" value="TreeGrafter"/>
</dbReference>
<dbReference type="Pfam" id="PF12625">
    <property type="entry name" value="Arabinose_bd"/>
    <property type="match status" value="1"/>
</dbReference>
<dbReference type="GO" id="GO:0000976">
    <property type="term" value="F:transcription cis-regulatory region binding"/>
    <property type="evidence" value="ECO:0007669"/>
    <property type="project" value="TreeGrafter"/>
</dbReference>
<dbReference type="InterPro" id="IPR009057">
    <property type="entry name" value="Homeodomain-like_sf"/>
</dbReference>
<evidence type="ECO:0000256" key="1">
    <source>
        <dbReference type="ARBA" id="ARBA00023015"/>
    </source>
</evidence>
<keyword evidence="2" id="KW-0238">DNA-binding</keyword>
<dbReference type="RefSeq" id="WP_023082852.1">
    <property type="nucleotide sequence ID" value="NZ_JAOBYN010000002.1"/>
</dbReference>
<dbReference type="PRINTS" id="PR00032">
    <property type="entry name" value="HTHARAC"/>
</dbReference>
<evidence type="ECO:0000259" key="4">
    <source>
        <dbReference type="PROSITE" id="PS01124"/>
    </source>
</evidence>
<evidence type="ECO:0000256" key="2">
    <source>
        <dbReference type="ARBA" id="ARBA00023125"/>
    </source>
</evidence>
<dbReference type="SUPFAM" id="SSF46689">
    <property type="entry name" value="Homeodomain-like"/>
    <property type="match status" value="1"/>
</dbReference>
<reference evidence="5" key="1">
    <citation type="submission" date="2022-09" db="EMBL/GenBank/DDBJ databases">
        <title>Intensive care unit water sources are persistently colonized with multi-drug resistant bacteria and are the site of extensive horizontal gene transfer of antibiotic resistance genes.</title>
        <authorList>
            <person name="Diorio-Toth L."/>
        </authorList>
    </citation>
    <scope>NUCLEOTIDE SEQUENCE</scope>
    <source>
        <strain evidence="5">GD03990</strain>
    </source>
</reference>
<comment type="caution">
    <text evidence="5">The sequence shown here is derived from an EMBL/GenBank/DDBJ whole genome shotgun (WGS) entry which is preliminary data.</text>
</comment>
<protein>
    <submittedName>
        <fullName evidence="5">AraC family transcriptional regulator</fullName>
    </submittedName>
</protein>
<evidence type="ECO:0000313" key="6">
    <source>
        <dbReference type="Proteomes" id="UP001158730"/>
    </source>
</evidence>
<dbReference type="AlphaFoldDB" id="A0AA42SR33"/>
<dbReference type="Pfam" id="PF12833">
    <property type="entry name" value="HTH_18"/>
    <property type="match status" value="1"/>
</dbReference>
<dbReference type="SMART" id="SM00342">
    <property type="entry name" value="HTH_ARAC"/>
    <property type="match status" value="1"/>
</dbReference>
<gene>
    <name evidence="5" type="ORF">N5C05_02415</name>
</gene>
<evidence type="ECO:0000313" key="5">
    <source>
        <dbReference type="EMBL" id="MDH1053609.1"/>
    </source>
</evidence>
<dbReference type="PROSITE" id="PS01124">
    <property type="entry name" value="HTH_ARAC_FAMILY_2"/>
    <property type="match status" value="1"/>
</dbReference>
<dbReference type="GO" id="GO:0003700">
    <property type="term" value="F:DNA-binding transcription factor activity"/>
    <property type="evidence" value="ECO:0007669"/>
    <property type="project" value="InterPro"/>
</dbReference>
<dbReference type="Proteomes" id="UP001158730">
    <property type="component" value="Unassembled WGS sequence"/>
</dbReference>
<dbReference type="PANTHER" id="PTHR47894">
    <property type="entry name" value="HTH-TYPE TRANSCRIPTIONAL REGULATOR GADX"/>
    <property type="match status" value="1"/>
</dbReference>
<dbReference type="InterPro" id="IPR020449">
    <property type="entry name" value="Tscrpt_reg_AraC-type_HTH"/>
</dbReference>
<feature type="domain" description="HTH araC/xylS-type" evidence="4">
    <location>
        <begin position="232"/>
        <end position="330"/>
    </location>
</feature>
<keyword evidence="1" id="KW-0805">Transcription regulation</keyword>